<keyword evidence="2" id="KW-0963">Cytoplasm</keyword>
<sequence length="464" mass="54373">MEHIFIDKHKRREIKTIFATKGLGVFVEGAGLSKLSKKYNICVEKVDQMNLFQIRLTEVTDHTDLMLCTIDDEVFERIKVEQAINVSFNGFVDHLIKILDGCKKDELFVAILEDKGQKFMQLYEKRPFKNLTHLFLPLNIATTNEILFHINQALETFQNKLLSSRGQIERQTAELNDKAEIISDLRNEVKNLSQKLYEQENLIFNRNTEEVNRLQQTIKHLQEGKETMEKKMKHDLRSMQEKVESMSRECISTNEKLMHENKNNVFLKEEINRLNSYISELKATNHKLMQDNDKHKSRENRLEQKVSELQKLYNDAQESLLNHQKDIQRISAELEAEKNIAHSKRTALSLASEEITSANRIIIKQKKEMEKLKNKIDVRTEVALQQEKVIEEKEKDNEVLQGIVRELKREFDATKIKKNEFIDTIDSLQDSVCAIEEKYSKKIKELSVDLDRAVVTKAKYRLIN</sequence>
<protein>
    <submittedName>
        <fullName evidence="8">CSON011393 protein</fullName>
    </submittedName>
</protein>
<dbReference type="EMBL" id="UFQT01000496">
    <property type="protein sequence ID" value="SSX24767.1"/>
    <property type="molecule type" value="Genomic_DNA"/>
</dbReference>
<feature type="domain" description="Spindle assembly abnormal protein 6 N-terminal" evidence="7">
    <location>
        <begin position="39"/>
        <end position="138"/>
    </location>
</feature>
<dbReference type="GO" id="GO:0007099">
    <property type="term" value="P:centriole replication"/>
    <property type="evidence" value="ECO:0007669"/>
    <property type="project" value="TreeGrafter"/>
</dbReference>
<gene>
    <name evidence="8" type="primary">CSON011393</name>
</gene>
<accession>A0A336M8T3</accession>
<evidence type="ECO:0000256" key="3">
    <source>
        <dbReference type="ARBA" id="ARBA00023054"/>
    </source>
</evidence>
<dbReference type="PANTHER" id="PTHR44281">
    <property type="entry name" value="SPINDLE ASSEMBLY ABNORMAL PROTEIN 6 HOMOLOG"/>
    <property type="match status" value="1"/>
</dbReference>
<name>A0A336M8T3_CULSO</name>
<dbReference type="VEuPathDB" id="VectorBase:CSON011393"/>
<dbReference type="PANTHER" id="PTHR44281:SF2">
    <property type="entry name" value="SPINDLE ASSEMBLY ABNORMAL PROTEIN 6 HOMOLOG"/>
    <property type="match status" value="1"/>
</dbReference>
<keyword evidence="3 6" id="KW-0175">Coiled coil</keyword>
<dbReference type="InterPro" id="IPR038558">
    <property type="entry name" value="SAS-6_N_sf"/>
</dbReference>
<dbReference type="InterPro" id="IPR032396">
    <property type="entry name" value="SAS-6_N"/>
</dbReference>
<evidence type="ECO:0000256" key="2">
    <source>
        <dbReference type="ARBA" id="ARBA00022490"/>
    </source>
</evidence>
<feature type="coiled-coil region" evidence="6">
    <location>
        <begin position="168"/>
        <end position="410"/>
    </location>
</feature>
<dbReference type="OMA" id="GKMGFKW"/>
<evidence type="ECO:0000256" key="6">
    <source>
        <dbReference type="SAM" id="Coils"/>
    </source>
</evidence>
<proteinExistence type="predicted"/>
<evidence type="ECO:0000313" key="8">
    <source>
        <dbReference type="EMBL" id="SSX24767.1"/>
    </source>
</evidence>
<dbReference type="AlphaFoldDB" id="A0A336M8T3"/>
<evidence type="ECO:0000256" key="5">
    <source>
        <dbReference type="ARBA" id="ARBA00023306"/>
    </source>
</evidence>
<dbReference type="GO" id="GO:0005814">
    <property type="term" value="C:centriole"/>
    <property type="evidence" value="ECO:0007669"/>
    <property type="project" value="TreeGrafter"/>
</dbReference>
<evidence type="ECO:0000259" key="7">
    <source>
        <dbReference type="Pfam" id="PF16531"/>
    </source>
</evidence>
<evidence type="ECO:0000256" key="1">
    <source>
        <dbReference type="ARBA" id="ARBA00004300"/>
    </source>
</evidence>
<comment type="subcellular location">
    <subcellularLocation>
        <location evidence="1">Cytoplasm</location>
        <location evidence="1">Cytoskeleton</location>
        <location evidence="1">Microtubule organizing center</location>
        <location evidence="1">Centrosome</location>
    </subcellularLocation>
</comment>
<keyword evidence="4" id="KW-0206">Cytoskeleton</keyword>
<dbReference type="Pfam" id="PF16531">
    <property type="entry name" value="SAS-6_N"/>
    <property type="match status" value="1"/>
</dbReference>
<keyword evidence="5" id="KW-0131">Cell cycle</keyword>
<reference evidence="8" key="1">
    <citation type="submission" date="2018-07" db="EMBL/GenBank/DDBJ databases">
        <authorList>
            <person name="Quirk P.G."/>
            <person name="Krulwich T.A."/>
        </authorList>
    </citation>
    <scope>NUCLEOTIDE SEQUENCE</scope>
</reference>
<evidence type="ECO:0000256" key="4">
    <source>
        <dbReference type="ARBA" id="ARBA00023212"/>
    </source>
</evidence>
<dbReference type="GO" id="GO:0005813">
    <property type="term" value="C:centrosome"/>
    <property type="evidence" value="ECO:0007669"/>
    <property type="project" value="UniProtKB-SubCell"/>
</dbReference>
<dbReference type="Gene3D" id="2.170.210.20">
    <property type="entry name" value="Spindle assembly abnormal protein 6, N-terminal domain"/>
    <property type="match status" value="1"/>
</dbReference>
<organism evidence="8">
    <name type="scientific">Culicoides sonorensis</name>
    <name type="common">Biting midge</name>
    <dbReference type="NCBI Taxonomy" id="179676"/>
    <lineage>
        <taxon>Eukaryota</taxon>
        <taxon>Metazoa</taxon>
        <taxon>Ecdysozoa</taxon>
        <taxon>Arthropoda</taxon>
        <taxon>Hexapoda</taxon>
        <taxon>Insecta</taxon>
        <taxon>Pterygota</taxon>
        <taxon>Neoptera</taxon>
        <taxon>Endopterygota</taxon>
        <taxon>Diptera</taxon>
        <taxon>Nematocera</taxon>
        <taxon>Chironomoidea</taxon>
        <taxon>Ceratopogonidae</taxon>
        <taxon>Ceratopogoninae</taxon>
        <taxon>Culicoides</taxon>
        <taxon>Monoculicoides</taxon>
    </lineage>
</organism>